<dbReference type="Gene3D" id="3.20.170.20">
    <property type="entry name" value="Protein of unknown function DUF952"/>
    <property type="match status" value="1"/>
</dbReference>
<dbReference type="Proteomes" id="UP000199377">
    <property type="component" value="Unassembled WGS sequence"/>
</dbReference>
<dbReference type="PANTHER" id="PTHR34129:SF1">
    <property type="entry name" value="DUF952 DOMAIN-CONTAINING PROTEIN"/>
    <property type="match status" value="1"/>
</dbReference>
<evidence type="ECO:0000313" key="1">
    <source>
        <dbReference type="EMBL" id="SFI11262.1"/>
    </source>
</evidence>
<evidence type="ECO:0000313" key="2">
    <source>
        <dbReference type="Proteomes" id="UP000199377"/>
    </source>
</evidence>
<dbReference type="STRING" id="1114924.SAMN05216258_104320"/>
<dbReference type="Pfam" id="PF06108">
    <property type="entry name" value="DUF952"/>
    <property type="match status" value="1"/>
</dbReference>
<dbReference type="EMBL" id="FOQH01000004">
    <property type="protein sequence ID" value="SFI11262.1"/>
    <property type="molecule type" value="Genomic_DNA"/>
</dbReference>
<name>A0A1I3FJG9_9RHOB</name>
<dbReference type="RefSeq" id="WP_092859607.1">
    <property type="nucleotide sequence ID" value="NZ_FOQH01000004.1"/>
</dbReference>
<sequence>MNDAVRVLDVFKILRPDECSRLVQTLVFSGSEHDLRDGFVHLSTAAQAPGTAAKHFAQDGDLWIASLRTAVLGESLHWEESRGGALFPHLYREIRASDVGWIRPLPRDAEGRHAFPEGVAWGEPDA</sequence>
<dbReference type="SUPFAM" id="SSF56399">
    <property type="entry name" value="ADP-ribosylation"/>
    <property type="match status" value="1"/>
</dbReference>
<dbReference type="AlphaFoldDB" id="A0A1I3FJG9"/>
<keyword evidence="2" id="KW-1185">Reference proteome</keyword>
<gene>
    <name evidence="1" type="ORF">SAMN05216258_104320</name>
</gene>
<proteinExistence type="predicted"/>
<dbReference type="PANTHER" id="PTHR34129">
    <property type="entry name" value="BLR1139 PROTEIN"/>
    <property type="match status" value="1"/>
</dbReference>
<dbReference type="OrthoDB" id="9799937at2"/>
<organism evidence="1 2">
    <name type="scientific">Albimonas pacifica</name>
    <dbReference type="NCBI Taxonomy" id="1114924"/>
    <lineage>
        <taxon>Bacteria</taxon>
        <taxon>Pseudomonadati</taxon>
        <taxon>Pseudomonadota</taxon>
        <taxon>Alphaproteobacteria</taxon>
        <taxon>Rhodobacterales</taxon>
        <taxon>Paracoccaceae</taxon>
        <taxon>Albimonas</taxon>
    </lineage>
</organism>
<reference evidence="1 2" key="1">
    <citation type="submission" date="2016-10" db="EMBL/GenBank/DDBJ databases">
        <authorList>
            <person name="de Groot N.N."/>
        </authorList>
    </citation>
    <scope>NUCLEOTIDE SEQUENCE [LARGE SCALE GENOMIC DNA]</scope>
    <source>
        <strain evidence="1 2">CGMCC 1.11030</strain>
    </source>
</reference>
<protein>
    <submittedName>
        <fullName evidence="1">Uncharacterized conserved protein, DUF952 family</fullName>
    </submittedName>
</protein>
<dbReference type="InterPro" id="IPR009297">
    <property type="entry name" value="DUF952"/>
</dbReference>
<accession>A0A1I3FJG9</accession>